<name>A0A931AEL8_9ACTN</name>
<dbReference type="PANTHER" id="PTHR33204:SF37">
    <property type="entry name" value="HTH-TYPE TRANSCRIPTIONAL REGULATOR YODB"/>
    <property type="match status" value="1"/>
</dbReference>
<dbReference type="InterPro" id="IPR036388">
    <property type="entry name" value="WH-like_DNA-bd_sf"/>
</dbReference>
<sequence>MAAGSERRVSDPFTRDCPGRTVLDHISSRWGVLILSALAPGPLRFFQLRDKVEGISDKILIQNLRLLTGDGLIERTVVPTSPPKVSYALTDLGHGLSLPLQGLIDWITEHSVDIVDARRRAAHPHAHET</sequence>
<evidence type="ECO:0000313" key="6">
    <source>
        <dbReference type="Proteomes" id="UP000605361"/>
    </source>
</evidence>
<dbReference type="RefSeq" id="WP_195900371.1">
    <property type="nucleotide sequence ID" value="NZ_JADOGI010000162.1"/>
</dbReference>
<evidence type="ECO:0000313" key="5">
    <source>
        <dbReference type="EMBL" id="MBF8191461.1"/>
    </source>
</evidence>
<dbReference type="Proteomes" id="UP000605361">
    <property type="component" value="Unassembled WGS sequence"/>
</dbReference>
<evidence type="ECO:0000256" key="3">
    <source>
        <dbReference type="ARBA" id="ARBA00023163"/>
    </source>
</evidence>
<dbReference type="InterPro" id="IPR002577">
    <property type="entry name" value="HTH_HxlR"/>
</dbReference>
<dbReference type="EMBL" id="JADOGI010000162">
    <property type="protein sequence ID" value="MBF8191461.1"/>
    <property type="molecule type" value="Genomic_DNA"/>
</dbReference>
<accession>A0A931AEL8</accession>
<dbReference type="Pfam" id="PF01638">
    <property type="entry name" value="HxlR"/>
    <property type="match status" value="1"/>
</dbReference>
<dbReference type="PANTHER" id="PTHR33204">
    <property type="entry name" value="TRANSCRIPTIONAL REGULATOR, MARR FAMILY"/>
    <property type="match status" value="1"/>
</dbReference>
<dbReference type="Gene3D" id="1.10.10.10">
    <property type="entry name" value="Winged helix-like DNA-binding domain superfamily/Winged helix DNA-binding domain"/>
    <property type="match status" value="1"/>
</dbReference>
<dbReference type="InterPro" id="IPR036390">
    <property type="entry name" value="WH_DNA-bd_sf"/>
</dbReference>
<evidence type="ECO:0000259" key="4">
    <source>
        <dbReference type="PROSITE" id="PS51118"/>
    </source>
</evidence>
<keyword evidence="1" id="KW-0805">Transcription regulation</keyword>
<evidence type="ECO:0000256" key="2">
    <source>
        <dbReference type="ARBA" id="ARBA00023125"/>
    </source>
</evidence>
<comment type="caution">
    <text evidence="5">The sequence shown here is derived from an EMBL/GenBank/DDBJ whole genome shotgun (WGS) entry which is preliminary data.</text>
</comment>
<gene>
    <name evidence="5" type="ORF">ITP53_38360</name>
</gene>
<dbReference type="GO" id="GO:0003677">
    <property type="term" value="F:DNA binding"/>
    <property type="evidence" value="ECO:0007669"/>
    <property type="project" value="UniProtKB-KW"/>
</dbReference>
<keyword evidence="3" id="KW-0804">Transcription</keyword>
<protein>
    <submittedName>
        <fullName evidence="5">Helix-turn-helix transcriptional regulator</fullName>
    </submittedName>
</protein>
<feature type="domain" description="HTH hxlR-type" evidence="4">
    <location>
        <begin position="17"/>
        <end position="115"/>
    </location>
</feature>
<proteinExistence type="predicted"/>
<evidence type="ECO:0000256" key="1">
    <source>
        <dbReference type="ARBA" id="ARBA00023015"/>
    </source>
</evidence>
<organism evidence="5 6">
    <name type="scientific">Nonomuraea cypriaca</name>
    <dbReference type="NCBI Taxonomy" id="1187855"/>
    <lineage>
        <taxon>Bacteria</taxon>
        <taxon>Bacillati</taxon>
        <taxon>Actinomycetota</taxon>
        <taxon>Actinomycetes</taxon>
        <taxon>Streptosporangiales</taxon>
        <taxon>Streptosporangiaceae</taxon>
        <taxon>Nonomuraea</taxon>
    </lineage>
</organism>
<dbReference type="PROSITE" id="PS51118">
    <property type="entry name" value="HTH_HXLR"/>
    <property type="match status" value="1"/>
</dbReference>
<dbReference type="AlphaFoldDB" id="A0A931AEL8"/>
<dbReference type="SUPFAM" id="SSF46785">
    <property type="entry name" value="Winged helix' DNA-binding domain"/>
    <property type="match status" value="1"/>
</dbReference>
<reference evidence="5" key="1">
    <citation type="submission" date="2020-11" db="EMBL/GenBank/DDBJ databases">
        <title>Whole-genome analyses of Nonomuraea sp. K274.</title>
        <authorList>
            <person name="Veyisoglu A."/>
        </authorList>
    </citation>
    <scope>NUCLEOTIDE SEQUENCE</scope>
    <source>
        <strain evidence="5">K274</strain>
    </source>
</reference>
<keyword evidence="2" id="KW-0238">DNA-binding</keyword>
<keyword evidence="6" id="KW-1185">Reference proteome</keyword>